<reference evidence="3" key="1">
    <citation type="journal article" date="2023" name="Mol. Phylogenet. Evol.">
        <title>Genome-scale phylogeny and comparative genomics of the fungal order Sordariales.</title>
        <authorList>
            <person name="Hensen N."/>
            <person name="Bonometti L."/>
            <person name="Westerberg I."/>
            <person name="Brannstrom I.O."/>
            <person name="Guillou S."/>
            <person name="Cros-Aarteil S."/>
            <person name="Calhoun S."/>
            <person name="Haridas S."/>
            <person name="Kuo A."/>
            <person name="Mondo S."/>
            <person name="Pangilinan J."/>
            <person name="Riley R."/>
            <person name="LaButti K."/>
            <person name="Andreopoulos B."/>
            <person name="Lipzen A."/>
            <person name="Chen C."/>
            <person name="Yan M."/>
            <person name="Daum C."/>
            <person name="Ng V."/>
            <person name="Clum A."/>
            <person name="Steindorff A."/>
            <person name="Ohm R.A."/>
            <person name="Martin F."/>
            <person name="Silar P."/>
            <person name="Natvig D.O."/>
            <person name="Lalanne C."/>
            <person name="Gautier V."/>
            <person name="Ament-Velasquez S.L."/>
            <person name="Kruys A."/>
            <person name="Hutchinson M.I."/>
            <person name="Powell A.J."/>
            <person name="Barry K."/>
            <person name="Miller A.N."/>
            <person name="Grigoriev I.V."/>
            <person name="Debuchy R."/>
            <person name="Gladieux P."/>
            <person name="Hiltunen Thoren M."/>
            <person name="Johannesson H."/>
        </authorList>
    </citation>
    <scope>NUCLEOTIDE SEQUENCE</scope>
    <source>
        <strain evidence="3">PSN293</strain>
    </source>
</reference>
<evidence type="ECO:0000313" key="4">
    <source>
        <dbReference type="Proteomes" id="UP001301769"/>
    </source>
</evidence>
<evidence type="ECO:0000259" key="2">
    <source>
        <dbReference type="Pfam" id="PF13193"/>
    </source>
</evidence>
<dbReference type="PANTHER" id="PTHR24096">
    <property type="entry name" value="LONG-CHAIN-FATTY-ACID--COA LIGASE"/>
    <property type="match status" value="1"/>
</dbReference>
<gene>
    <name evidence="3" type="ORF">QBC37DRAFT_393161</name>
</gene>
<keyword evidence="4" id="KW-1185">Reference proteome</keyword>
<name>A0AAN6XUK6_9PEZI</name>
<dbReference type="Pfam" id="PF13193">
    <property type="entry name" value="AMP-binding_C"/>
    <property type="match status" value="1"/>
</dbReference>
<protein>
    <submittedName>
        <fullName evidence="3">Uncharacterized protein</fullName>
    </submittedName>
</protein>
<feature type="domain" description="AMP-binding enzyme C-terminal" evidence="2">
    <location>
        <begin position="479"/>
        <end position="560"/>
    </location>
</feature>
<dbReference type="Pfam" id="PF00501">
    <property type="entry name" value="AMP-binding"/>
    <property type="match status" value="1"/>
</dbReference>
<dbReference type="SUPFAM" id="SSF56801">
    <property type="entry name" value="Acetyl-CoA synthetase-like"/>
    <property type="match status" value="1"/>
</dbReference>
<dbReference type="GO" id="GO:0016405">
    <property type="term" value="F:CoA-ligase activity"/>
    <property type="evidence" value="ECO:0007669"/>
    <property type="project" value="TreeGrafter"/>
</dbReference>
<dbReference type="PROSITE" id="PS00455">
    <property type="entry name" value="AMP_BINDING"/>
    <property type="match status" value="1"/>
</dbReference>
<proteinExistence type="predicted"/>
<dbReference type="CDD" id="cd05911">
    <property type="entry name" value="Firefly_Luc_like"/>
    <property type="match status" value="1"/>
</dbReference>
<dbReference type="InterPro" id="IPR025110">
    <property type="entry name" value="AMP-bd_C"/>
</dbReference>
<sequence length="581" mass="64244">MVFTSPSWVPDLPFEIPDSIPIADFMRNDKYRALPLSQSKAPFTCGLTGTTYSWATVLQRVEFLARGLSAHTGWQPNEGVAWDKVVGIFCVNTIDYIPLCYATHRLNGIPSLANMAYSAQELTHQLTSSSIRVLFTCQSLLPVALQAADAAGLPRSNIFLIPQRTDKLPLPSGFKTTDDLLTLGRNTHGLEALRWSKGQARRQPAFLCYSSGTSGLPKAVMISHYNVIANAIQTTTYESVGRKAKGVVTQVMLGLLPMSHIYSLVLICHTSVCRGDNVVILPKFELDTFLGAIQRFKIEQLTVVPPIIVRLLAEREKCRQFDLSSVRLVYCGAAPLGKQTIEELLKIYPSWTLGQGYGMTESAVGISSTGENDVLVMSSGSLLPGVKAKLVDVLGDGREITELEKPGELWIQSPSVVLGYLHNEKANMETFVWDDQGRWLRTGDEVMFVRGERGHEHLVVVDRIKELIKVKGHQVAPAELEAHILAHDAVADCAVIQIPDERSGEVPKAFVVRSAEVKGKSDDEVARMVLKHVEDHKASYKWIKGGIEFVAEIPKSPSGKILRRLLRDREREKRKAEGAKL</sequence>
<dbReference type="InterPro" id="IPR020845">
    <property type="entry name" value="AMP-binding_CS"/>
</dbReference>
<dbReference type="PANTHER" id="PTHR24096:SF422">
    <property type="entry name" value="BCDNA.GH02901"/>
    <property type="match status" value="1"/>
</dbReference>
<dbReference type="AlphaFoldDB" id="A0AAN6XUK6"/>
<comment type="caution">
    <text evidence="3">The sequence shown here is derived from an EMBL/GenBank/DDBJ whole genome shotgun (WGS) entry which is preliminary data.</text>
</comment>
<feature type="domain" description="AMP-dependent synthetase/ligase" evidence="1">
    <location>
        <begin position="48"/>
        <end position="421"/>
    </location>
</feature>
<dbReference type="Gene3D" id="3.40.50.12780">
    <property type="entry name" value="N-terminal domain of ligase-like"/>
    <property type="match status" value="1"/>
</dbReference>
<accession>A0AAN6XUK6</accession>
<dbReference type="InterPro" id="IPR042099">
    <property type="entry name" value="ANL_N_sf"/>
</dbReference>
<dbReference type="Gene3D" id="3.30.300.30">
    <property type="match status" value="1"/>
</dbReference>
<organism evidence="3 4">
    <name type="scientific">Rhypophila decipiens</name>
    <dbReference type="NCBI Taxonomy" id="261697"/>
    <lineage>
        <taxon>Eukaryota</taxon>
        <taxon>Fungi</taxon>
        <taxon>Dikarya</taxon>
        <taxon>Ascomycota</taxon>
        <taxon>Pezizomycotina</taxon>
        <taxon>Sordariomycetes</taxon>
        <taxon>Sordariomycetidae</taxon>
        <taxon>Sordariales</taxon>
        <taxon>Naviculisporaceae</taxon>
        <taxon>Rhypophila</taxon>
    </lineage>
</organism>
<dbReference type="InterPro" id="IPR045851">
    <property type="entry name" value="AMP-bd_C_sf"/>
</dbReference>
<evidence type="ECO:0000259" key="1">
    <source>
        <dbReference type="Pfam" id="PF00501"/>
    </source>
</evidence>
<dbReference type="InterPro" id="IPR000873">
    <property type="entry name" value="AMP-dep_synth/lig_dom"/>
</dbReference>
<reference evidence="3" key="2">
    <citation type="submission" date="2023-05" db="EMBL/GenBank/DDBJ databases">
        <authorList>
            <consortium name="Lawrence Berkeley National Laboratory"/>
            <person name="Steindorff A."/>
            <person name="Hensen N."/>
            <person name="Bonometti L."/>
            <person name="Westerberg I."/>
            <person name="Brannstrom I.O."/>
            <person name="Guillou S."/>
            <person name="Cros-Aarteil S."/>
            <person name="Calhoun S."/>
            <person name="Haridas S."/>
            <person name="Kuo A."/>
            <person name="Mondo S."/>
            <person name="Pangilinan J."/>
            <person name="Riley R."/>
            <person name="Labutti K."/>
            <person name="Andreopoulos B."/>
            <person name="Lipzen A."/>
            <person name="Chen C."/>
            <person name="Yanf M."/>
            <person name="Daum C."/>
            <person name="Ng V."/>
            <person name="Clum A."/>
            <person name="Ohm R."/>
            <person name="Martin F."/>
            <person name="Silar P."/>
            <person name="Natvig D."/>
            <person name="Lalanne C."/>
            <person name="Gautier V."/>
            <person name="Ament-Velasquez S.L."/>
            <person name="Kruys A."/>
            <person name="Hutchinson M.I."/>
            <person name="Powell A.J."/>
            <person name="Barry K."/>
            <person name="Miller A.N."/>
            <person name="Grigoriev I.V."/>
            <person name="Debuchy R."/>
            <person name="Gladieux P."/>
            <person name="Thoren M.H."/>
            <person name="Johannesson H."/>
        </authorList>
    </citation>
    <scope>NUCLEOTIDE SEQUENCE</scope>
    <source>
        <strain evidence="3">PSN293</strain>
    </source>
</reference>
<dbReference type="Proteomes" id="UP001301769">
    <property type="component" value="Unassembled WGS sequence"/>
</dbReference>
<evidence type="ECO:0000313" key="3">
    <source>
        <dbReference type="EMBL" id="KAK4206906.1"/>
    </source>
</evidence>
<dbReference type="EMBL" id="MU858339">
    <property type="protein sequence ID" value="KAK4206906.1"/>
    <property type="molecule type" value="Genomic_DNA"/>
</dbReference>